<evidence type="ECO:0000256" key="4">
    <source>
        <dbReference type="ARBA" id="ARBA00022692"/>
    </source>
</evidence>
<feature type="transmembrane region" description="Helical" evidence="8">
    <location>
        <begin position="285"/>
        <end position="306"/>
    </location>
</feature>
<feature type="transmembrane region" description="Helical" evidence="8">
    <location>
        <begin position="202"/>
        <end position="220"/>
    </location>
</feature>
<feature type="transmembrane region" description="Helical" evidence="8">
    <location>
        <begin position="130"/>
        <end position="153"/>
    </location>
</feature>
<dbReference type="RefSeq" id="WP_235224010.1">
    <property type="nucleotide sequence ID" value="NZ_JAKGAQ010000001.1"/>
</dbReference>
<feature type="transmembrane region" description="Helical" evidence="8">
    <location>
        <begin position="160"/>
        <end position="182"/>
    </location>
</feature>
<dbReference type="SUPFAM" id="SSF111352">
    <property type="entry name" value="Ammonium transporter"/>
    <property type="match status" value="1"/>
</dbReference>
<evidence type="ECO:0000256" key="5">
    <source>
        <dbReference type="ARBA" id="ARBA00022989"/>
    </source>
</evidence>
<feature type="transmembrane region" description="Helical" evidence="8">
    <location>
        <begin position="65"/>
        <end position="86"/>
    </location>
</feature>
<gene>
    <name evidence="10" type="ORF">L0664_02290</name>
</gene>
<organism evidence="10 11">
    <name type="scientific">Octadecabacter dasysiphoniae</name>
    <dbReference type="NCBI Taxonomy" id="2909341"/>
    <lineage>
        <taxon>Bacteria</taxon>
        <taxon>Pseudomonadati</taxon>
        <taxon>Pseudomonadota</taxon>
        <taxon>Alphaproteobacteria</taxon>
        <taxon>Rhodobacterales</taxon>
        <taxon>Roseobacteraceae</taxon>
        <taxon>Octadecabacter</taxon>
    </lineage>
</organism>
<feature type="transmembrane region" description="Helical" evidence="8">
    <location>
        <begin position="32"/>
        <end position="53"/>
    </location>
</feature>
<keyword evidence="7" id="KW-0924">Ammonia transport</keyword>
<comment type="similarity">
    <text evidence="2">Belongs to the ammonia transporter channel (TC 1.A.11.2) family.</text>
</comment>
<dbReference type="InterPro" id="IPR029020">
    <property type="entry name" value="Ammonium/urea_transptr"/>
</dbReference>
<dbReference type="EMBL" id="JAKGAQ010000001">
    <property type="protein sequence ID" value="MCF2869887.1"/>
    <property type="molecule type" value="Genomic_DNA"/>
</dbReference>
<evidence type="ECO:0000313" key="11">
    <source>
        <dbReference type="Proteomes" id="UP001200557"/>
    </source>
</evidence>
<feature type="domain" description="Ammonium transporter AmtB-like" evidence="9">
    <location>
        <begin position="39"/>
        <end position="447"/>
    </location>
</feature>
<name>A0ABS9CT03_9RHOB</name>
<evidence type="ECO:0000256" key="6">
    <source>
        <dbReference type="ARBA" id="ARBA00023136"/>
    </source>
</evidence>
<evidence type="ECO:0000313" key="10">
    <source>
        <dbReference type="EMBL" id="MCF2869887.1"/>
    </source>
</evidence>
<feature type="transmembrane region" description="Helical" evidence="8">
    <location>
        <begin position="404"/>
        <end position="425"/>
    </location>
</feature>
<feature type="transmembrane region" description="Helical" evidence="8">
    <location>
        <begin position="372"/>
        <end position="392"/>
    </location>
</feature>
<dbReference type="Gene3D" id="1.10.3430.10">
    <property type="entry name" value="Ammonium transporter AmtB like domains"/>
    <property type="match status" value="1"/>
</dbReference>
<evidence type="ECO:0000259" key="9">
    <source>
        <dbReference type="Pfam" id="PF00909"/>
    </source>
</evidence>
<dbReference type="Pfam" id="PF00909">
    <property type="entry name" value="Ammonium_transp"/>
    <property type="match status" value="1"/>
</dbReference>
<accession>A0ABS9CT03</accession>
<evidence type="ECO:0000256" key="2">
    <source>
        <dbReference type="ARBA" id="ARBA00005887"/>
    </source>
</evidence>
<dbReference type="PANTHER" id="PTHR11730">
    <property type="entry name" value="AMMONIUM TRANSPORTER"/>
    <property type="match status" value="1"/>
</dbReference>
<sequence>MEEQLAELAAQVAALEAASGGSVTNTMFAETYYYLTIPLMIIIHAGFLAYEMGASRLKNVLSSGVKNILAFAFMIPTFYFFGWWIYFGFPTGIPGAAGPMGISGVEYANAIAWGWGDSAQYMGPNIADNISGVFFGAFALFACTTASIMSGAVIERIQTVGFIILAVVLGSFAWVVAAAWGWHADGWLVTKFGVHDFGAAGLVHAVAGFFALGVLINLGPRIGKFNADGSANHIPGHNMPLTVVGLMLIIVGFWGFLMACVVPPGEAWSWFPDKFATIYGTPITLGSLSFNILMGVAGGIIGAWLFTRDPFWMMSGALAGIISTASGLDIYFPAHAFVIAFSAGIILKPCADWLENRGIDDAVGAVTVHGTIGLYGLIMLGIWGAGFPALAIDNAPTISLVGQIVGAVVFFLLGFVPGYVVSLILKMLGMLRVPEGAEIAGMDAVKVPAAGYPEWGNDAPVTPAHPAE</sequence>
<dbReference type="InterPro" id="IPR024041">
    <property type="entry name" value="NH4_transpt_AmtB-like_dom"/>
</dbReference>
<evidence type="ECO:0000256" key="8">
    <source>
        <dbReference type="SAM" id="Phobius"/>
    </source>
</evidence>
<protein>
    <submittedName>
        <fullName evidence="10">Ammonium transporter</fullName>
    </submittedName>
</protein>
<dbReference type="PANTHER" id="PTHR11730:SF6">
    <property type="entry name" value="AMMONIUM TRANSPORTER"/>
    <property type="match status" value="1"/>
</dbReference>
<dbReference type="Proteomes" id="UP001200557">
    <property type="component" value="Unassembled WGS sequence"/>
</dbReference>
<keyword evidence="3" id="KW-0813">Transport</keyword>
<evidence type="ECO:0000256" key="3">
    <source>
        <dbReference type="ARBA" id="ARBA00022448"/>
    </source>
</evidence>
<comment type="subcellular location">
    <subcellularLocation>
        <location evidence="1">Membrane</location>
        <topology evidence="1">Multi-pass membrane protein</topology>
    </subcellularLocation>
</comment>
<evidence type="ECO:0000256" key="1">
    <source>
        <dbReference type="ARBA" id="ARBA00004141"/>
    </source>
</evidence>
<feature type="transmembrane region" description="Helical" evidence="8">
    <location>
        <begin position="311"/>
        <end position="328"/>
    </location>
</feature>
<keyword evidence="5 8" id="KW-1133">Transmembrane helix</keyword>
<keyword evidence="11" id="KW-1185">Reference proteome</keyword>
<proteinExistence type="inferred from homology"/>
<feature type="transmembrane region" description="Helical" evidence="8">
    <location>
        <begin position="241"/>
        <end position="265"/>
    </location>
</feature>
<evidence type="ECO:0000256" key="7">
    <source>
        <dbReference type="ARBA" id="ARBA00023177"/>
    </source>
</evidence>
<keyword evidence="4 8" id="KW-0812">Transmembrane</keyword>
<reference evidence="10 11" key="1">
    <citation type="submission" date="2022-01" db="EMBL/GenBank/DDBJ databases">
        <title>Octadecabacter sp. nov., isolated from a marine alga.</title>
        <authorList>
            <person name="Jin M.S."/>
            <person name="Kim H.M."/>
            <person name="Han D.M."/>
            <person name="Jung J.J."/>
            <person name="Jeon C.O."/>
        </authorList>
    </citation>
    <scope>NUCLEOTIDE SEQUENCE [LARGE SCALE GENOMIC DNA]</scope>
    <source>
        <strain evidence="10 11">G9-8</strain>
    </source>
</reference>
<comment type="caution">
    <text evidence="10">The sequence shown here is derived from an EMBL/GenBank/DDBJ whole genome shotgun (WGS) entry which is preliminary data.</text>
</comment>
<keyword evidence="6 8" id="KW-0472">Membrane</keyword>